<keyword evidence="1" id="KW-0732">Signal</keyword>
<dbReference type="Gene3D" id="2.130.10.10">
    <property type="entry name" value="YVTN repeat-like/Quinoprotein amine dehydrogenase"/>
    <property type="match status" value="1"/>
</dbReference>
<dbReference type="OrthoDB" id="7767057at2"/>
<evidence type="ECO:0000256" key="1">
    <source>
        <dbReference type="SAM" id="SignalP"/>
    </source>
</evidence>
<evidence type="ECO:0000313" key="2">
    <source>
        <dbReference type="EMBL" id="SPJ33878.1"/>
    </source>
</evidence>
<reference evidence="3" key="1">
    <citation type="submission" date="2018-03" db="EMBL/GenBank/DDBJ databases">
        <authorList>
            <person name="Navarro De La Torre S."/>
        </authorList>
    </citation>
    <scope>NUCLEOTIDE SEQUENCE [LARGE SCALE GENOMIC DNA]</scope>
    <source>
        <strain evidence="3">EAod3</strain>
    </source>
</reference>
<keyword evidence="3" id="KW-1185">Reference proteome</keyword>
<organism evidence="2 3">
    <name type="scientific">Kushneria phyllosphaerae</name>
    <dbReference type="NCBI Taxonomy" id="2100822"/>
    <lineage>
        <taxon>Bacteria</taxon>
        <taxon>Pseudomonadati</taxon>
        <taxon>Pseudomonadota</taxon>
        <taxon>Gammaproteobacteria</taxon>
        <taxon>Oceanospirillales</taxon>
        <taxon>Halomonadaceae</taxon>
        <taxon>Kushneria</taxon>
    </lineage>
</organism>
<feature type="chain" id="PRO_5015359480" evidence="1">
    <location>
        <begin position="37"/>
        <end position="383"/>
    </location>
</feature>
<dbReference type="InterPro" id="IPR011048">
    <property type="entry name" value="Haem_d1_sf"/>
</dbReference>
<gene>
    <name evidence="2" type="ORF">KSP9073_01902</name>
</gene>
<proteinExistence type="predicted"/>
<protein>
    <submittedName>
        <fullName evidence="2">PE-PGRS family protein PE_PGRS18</fullName>
    </submittedName>
</protein>
<feature type="signal peptide" evidence="1">
    <location>
        <begin position="1"/>
        <end position="36"/>
    </location>
</feature>
<accession>A0A2R8CLV5</accession>
<dbReference type="AlphaFoldDB" id="A0A2R8CLV5"/>
<dbReference type="InterPro" id="IPR051200">
    <property type="entry name" value="Host-pathogen_enzymatic-act"/>
</dbReference>
<dbReference type="PANTHER" id="PTHR47197">
    <property type="entry name" value="PROTEIN NIRF"/>
    <property type="match status" value="1"/>
</dbReference>
<dbReference type="Proteomes" id="UP000244934">
    <property type="component" value="Unassembled WGS sequence"/>
</dbReference>
<dbReference type="EMBL" id="ONZI01000002">
    <property type="protein sequence ID" value="SPJ33878.1"/>
    <property type="molecule type" value="Genomic_DNA"/>
</dbReference>
<dbReference type="InterPro" id="IPR015943">
    <property type="entry name" value="WD40/YVTN_repeat-like_dom_sf"/>
</dbReference>
<evidence type="ECO:0000313" key="3">
    <source>
        <dbReference type="Proteomes" id="UP000244934"/>
    </source>
</evidence>
<sequence length="383" mass="41216">MPKTVMARTATRSARLLQGTLIALGLVTLSAPWAMAAEQPAQQQSSAQQGVSDHIVAQKDVARGLYELVFSPSQQSIYVAATGGFGKGASDNYGEGEGGSIYRLDPQTLEIKDTIKLDQKPFGLALNEKTHTLFVGHTLDQSVTAINLDDNSTRHLALATEAEKAEAKKNDVFGPNPRQLSVDEQSNTLYVTGVGDKSVLWVINGEDLTLTDTIEGFGTWATGLAVDHDAGRIYVSTMKDNAVRVVDMKSHKIIAQWPTGGEGPLNLALDGKAHQLYVTNANSGNVTVLDTQNGKVVDTLKSGEGTLALMLTGDRLYVTNRKAQTVTLFDRESHKLLDTIKTPLMPNSLAAISDASGAYVSLKQKLDESHQTEESDSIIRIKP</sequence>
<dbReference type="SUPFAM" id="SSF51004">
    <property type="entry name" value="C-terminal (heme d1) domain of cytochrome cd1-nitrite reductase"/>
    <property type="match status" value="1"/>
</dbReference>
<dbReference type="PANTHER" id="PTHR47197:SF3">
    <property type="entry name" value="DIHYDRO-HEME D1 DEHYDROGENASE"/>
    <property type="match status" value="1"/>
</dbReference>
<name>A0A2R8CLV5_9GAMM</name>